<dbReference type="Pfam" id="PF03480">
    <property type="entry name" value="DctP"/>
    <property type="match status" value="1"/>
</dbReference>
<feature type="chain" id="PRO_5038741364" evidence="2">
    <location>
        <begin position="23"/>
        <end position="352"/>
    </location>
</feature>
<sequence length="352" mass="39085">MIKYKRVLFLMVIGLLASITVACGDEAGGDDEETINLKVAHPLSSTSTVAVEGAEFWMNEVEELTDGKVTFDYYPAEQLGKAGTTVDLLNSGTADIALVTPAYYGDELILSTVTELPGTYETVYQASQAYTELLTNNAEFDKLFSEIGGVPMWGSNMGPYEPSTMDKKIESLDDFKGLQIRASGNTQEILYNALGASPISMSSSDMYTALQRGTIDGISYTIANWEAYSVQEELKYSSTNGFFGTTAVFMMFSDDTWSSLPKDIQSAMQEANDKTVEHFAKFMDSQLEEKVVEFTDLGIEMYEFSDELLESIYDVIQEPTFEDWKNKTDEKGYDAQSVLDSFLELVEESPKE</sequence>
<keyword evidence="4" id="KW-1185">Reference proteome</keyword>
<gene>
    <name evidence="3" type="ORF">SAMN05216225_101356</name>
</gene>
<dbReference type="InterPro" id="IPR001589">
    <property type="entry name" value="Actinin_actin-bd_CS"/>
</dbReference>
<dbReference type="Gene3D" id="3.40.190.170">
    <property type="entry name" value="Bacterial extracellular solute-binding protein, family 7"/>
    <property type="match status" value="1"/>
</dbReference>
<dbReference type="PANTHER" id="PTHR33376">
    <property type="match status" value="1"/>
</dbReference>
<evidence type="ECO:0000313" key="3">
    <source>
        <dbReference type="EMBL" id="SHG04418.1"/>
    </source>
</evidence>
<proteinExistence type="predicted"/>
<dbReference type="PANTHER" id="PTHR33376:SF15">
    <property type="entry name" value="BLL6794 PROTEIN"/>
    <property type="match status" value="1"/>
</dbReference>
<protein>
    <submittedName>
        <fullName evidence="3">TRAP-type C4-dicarboxylate transport system, substrate-binding protein</fullName>
    </submittedName>
</protein>
<dbReference type="Proteomes" id="UP000183988">
    <property type="component" value="Unassembled WGS sequence"/>
</dbReference>
<evidence type="ECO:0000256" key="2">
    <source>
        <dbReference type="SAM" id="SignalP"/>
    </source>
</evidence>
<reference evidence="3 4" key="1">
    <citation type="submission" date="2016-11" db="EMBL/GenBank/DDBJ databases">
        <authorList>
            <person name="Jaros S."/>
            <person name="Januszkiewicz K."/>
            <person name="Wedrychowicz H."/>
        </authorList>
    </citation>
    <scope>NUCLEOTIDE SEQUENCE [LARGE SCALE GENOMIC DNA]</scope>
    <source>
        <strain evidence="3 4">IBRC-M 10683</strain>
    </source>
</reference>
<dbReference type="NCBIfam" id="NF037995">
    <property type="entry name" value="TRAP_S1"/>
    <property type="match status" value="1"/>
</dbReference>
<dbReference type="RefSeq" id="WP_072889671.1">
    <property type="nucleotide sequence ID" value="NZ_FQVW01000013.1"/>
</dbReference>
<dbReference type="AlphaFoldDB" id="A0A1M5GL46"/>
<dbReference type="OrthoDB" id="1646at2"/>
<dbReference type="SUPFAM" id="SSF53850">
    <property type="entry name" value="Periplasmic binding protein-like II"/>
    <property type="match status" value="1"/>
</dbReference>
<dbReference type="InterPro" id="IPR018389">
    <property type="entry name" value="DctP_fam"/>
</dbReference>
<dbReference type="PROSITE" id="PS51257">
    <property type="entry name" value="PROKAR_LIPOPROTEIN"/>
    <property type="match status" value="1"/>
</dbReference>
<organism evidence="3 4">
    <name type="scientific">Ornithinibacillus halophilus</name>
    <dbReference type="NCBI Taxonomy" id="930117"/>
    <lineage>
        <taxon>Bacteria</taxon>
        <taxon>Bacillati</taxon>
        <taxon>Bacillota</taxon>
        <taxon>Bacilli</taxon>
        <taxon>Bacillales</taxon>
        <taxon>Bacillaceae</taxon>
        <taxon>Ornithinibacillus</taxon>
    </lineage>
</organism>
<dbReference type="STRING" id="930117.SAMN05216225_101356"/>
<keyword evidence="1 2" id="KW-0732">Signal</keyword>
<dbReference type="GO" id="GO:0055085">
    <property type="term" value="P:transmembrane transport"/>
    <property type="evidence" value="ECO:0007669"/>
    <property type="project" value="InterPro"/>
</dbReference>
<evidence type="ECO:0000313" key="4">
    <source>
        <dbReference type="Proteomes" id="UP000183988"/>
    </source>
</evidence>
<name>A0A1M5GL46_9BACI</name>
<dbReference type="PROSITE" id="PS00019">
    <property type="entry name" value="ACTININ_1"/>
    <property type="match status" value="1"/>
</dbReference>
<dbReference type="InterPro" id="IPR038404">
    <property type="entry name" value="TRAP_DctP_sf"/>
</dbReference>
<accession>A0A1M5GL46</accession>
<feature type="signal peptide" evidence="2">
    <location>
        <begin position="1"/>
        <end position="22"/>
    </location>
</feature>
<dbReference type="EMBL" id="FQVW01000013">
    <property type="protein sequence ID" value="SHG04418.1"/>
    <property type="molecule type" value="Genomic_DNA"/>
</dbReference>
<evidence type="ECO:0000256" key="1">
    <source>
        <dbReference type="ARBA" id="ARBA00022729"/>
    </source>
</evidence>